<dbReference type="Proteomes" id="UP000234331">
    <property type="component" value="Unassembled WGS sequence"/>
</dbReference>
<dbReference type="InterPro" id="IPR036259">
    <property type="entry name" value="MFS_trans_sf"/>
</dbReference>
<dbReference type="PANTHER" id="PTHR42718:SF47">
    <property type="entry name" value="METHYL VIOLOGEN RESISTANCE PROTEIN SMVA"/>
    <property type="match status" value="1"/>
</dbReference>
<evidence type="ECO:0000313" key="10">
    <source>
        <dbReference type="EMBL" id="SNQ47254.1"/>
    </source>
</evidence>
<accession>A0A2I2KNK7</accession>
<dbReference type="InterPro" id="IPR011701">
    <property type="entry name" value="MFS"/>
</dbReference>
<feature type="transmembrane region" description="Helical" evidence="8">
    <location>
        <begin position="109"/>
        <end position="130"/>
    </location>
</feature>
<feature type="transmembrane region" description="Helical" evidence="8">
    <location>
        <begin position="204"/>
        <end position="223"/>
    </location>
</feature>
<keyword evidence="2" id="KW-0813">Transport</keyword>
<gene>
    <name evidence="10" type="ORF">FRACA_180018</name>
</gene>
<dbReference type="PRINTS" id="PR01036">
    <property type="entry name" value="TCRTETB"/>
</dbReference>
<dbReference type="SUPFAM" id="SSF103473">
    <property type="entry name" value="MFS general substrate transporter"/>
    <property type="match status" value="1"/>
</dbReference>
<feature type="transmembrane region" description="Helical" evidence="8">
    <location>
        <begin position="142"/>
        <end position="162"/>
    </location>
</feature>
<dbReference type="GO" id="GO:0005886">
    <property type="term" value="C:plasma membrane"/>
    <property type="evidence" value="ECO:0007669"/>
    <property type="project" value="UniProtKB-SubCell"/>
</dbReference>
<feature type="transmembrane region" description="Helical" evidence="8">
    <location>
        <begin position="16"/>
        <end position="40"/>
    </location>
</feature>
<protein>
    <submittedName>
        <fullName evidence="10">MFSAntibioticEffluxPump (Modular protein)</fullName>
    </submittedName>
</protein>
<feature type="transmembrane region" description="Helical" evidence="8">
    <location>
        <begin position="52"/>
        <end position="72"/>
    </location>
</feature>
<keyword evidence="11" id="KW-1185">Reference proteome</keyword>
<dbReference type="Gene3D" id="1.20.1250.20">
    <property type="entry name" value="MFS general substrate transporter like domains"/>
    <property type="match status" value="1"/>
</dbReference>
<dbReference type="Gene3D" id="1.20.1720.10">
    <property type="entry name" value="Multidrug resistance protein D"/>
    <property type="match status" value="1"/>
</dbReference>
<name>A0A2I2KNK7_9ACTN</name>
<feature type="compositionally biased region" description="Low complexity" evidence="7">
    <location>
        <begin position="483"/>
        <end position="499"/>
    </location>
</feature>
<evidence type="ECO:0000256" key="3">
    <source>
        <dbReference type="ARBA" id="ARBA00022475"/>
    </source>
</evidence>
<feature type="compositionally biased region" description="Polar residues" evidence="7">
    <location>
        <begin position="501"/>
        <end position="513"/>
    </location>
</feature>
<dbReference type="CDD" id="cd17321">
    <property type="entry name" value="MFS_MMR_MDR_like"/>
    <property type="match status" value="1"/>
</dbReference>
<feature type="transmembrane region" description="Helical" evidence="8">
    <location>
        <begin position="273"/>
        <end position="296"/>
    </location>
</feature>
<feature type="transmembrane region" description="Helical" evidence="8">
    <location>
        <begin position="358"/>
        <end position="376"/>
    </location>
</feature>
<evidence type="ECO:0000256" key="4">
    <source>
        <dbReference type="ARBA" id="ARBA00022692"/>
    </source>
</evidence>
<sequence length="552" mass="57294">MNPTISTAPRAGRREWIGLAVLALPTLLIALNNSVLHLALPHLSADLRPSSAQLLWIMDIYGFLIAGSLITLGARGDRIGRRRLLIIGAAAFGAASVLASFSTSPTSLILARAALGLAGGALMPSTLSLISTMFQDPRQRTVAIGAWMTCFSVGSTLGPLFGGLLLEHFWWGSVFLLSVPVMLLLLITGPILLPEARDPDPGPLDLISAAMTLATILLIVYGLKRLAENGVDGEAILITAAGLALAVAFAVRQRRLAVPFLDHGLFTKPAFSASLGTMTLSILAMAGTQLFITQYLQLVEGLTPFVAGLWMIPGAAGLILGTNLGPALARRVRPATIVGTGLLVAAAGYGLLTQLPTSSGLAVLMIATFAIGVGLGPMMTLSTDLIVNSAPPEKAGSASATSETGGELGMALGIAVIGSVGNAVYRSDMSGAVPPGTRPKPPRAHGTPSAAPWTSPTGCPARSARTCSRLPATPSPMPCTSTRRSAAASWPPSRSSPWWYNDTSAPTSQSTPSLRRWPTGPARRSDHSPARRTRRRETAQCSSGAATSSSEL</sequence>
<feature type="transmembrane region" description="Helical" evidence="8">
    <location>
        <begin position="332"/>
        <end position="352"/>
    </location>
</feature>
<evidence type="ECO:0000256" key="6">
    <source>
        <dbReference type="ARBA" id="ARBA00023136"/>
    </source>
</evidence>
<evidence type="ECO:0000256" key="5">
    <source>
        <dbReference type="ARBA" id="ARBA00022989"/>
    </source>
</evidence>
<dbReference type="PANTHER" id="PTHR42718">
    <property type="entry name" value="MAJOR FACILITATOR SUPERFAMILY MULTIDRUG TRANSPORTER MFSC"/>
    <property type="match status" value="1"/>
</dbReference>
<feature type="compositionally biased region" description="Polar residues" evidence="7">
    <location>
        <begin position="539"/>
        <end position="552"/>
    </location>
</feature>
<dbReference type="GO" id="GO:0022857">
    <property type="term" value="F:transmembrane transporter activity"/>
    <property type="evidence" value="ECO:0007669"/>
    <property type="project" value="InterPro"/>
</dbReference>
<keyword evidence="4 8" id="KW-0812">Transmembrane</keyword>
<evidence type="ECO:0000256" key="1">
    <source>
        <dbReference type="ARBA" id="ARBA00004651"/>
    </source>
</evidence>
<dbReference type="Pfam" id="PF07690">
    <property type="entry name" value="MFS_1"/>
    <property type="match status" value="1"/>
</dbReference>
<feature type="transmembrane region" description="Helical" evidence="8">
    <location>
        <begin position="302"/>
        <end position="320"/>
    </location>
</feature>
<feature type="region of interest" description="Disordered" evidence="7">
    <location>
        <begin position="431"/>
        <end position="552"/>
    </location>
</feature>
<evidence type="ECO:0000256" key="8">
    <source>
        <dbReference type="SAM" id="Phobius"/>
    </source>
</evidence>
<keyword evidence="6 8" id="KW-0472">Membrane</keyword>
<evidence type="ECO:0000256" key="2">
    <source>
        <dbReference type="ARBA" id="ARBA00022448"/>
    </source>
</evidence>
<reference evidence="10 11" key="1">
    <citation type="submission" date="2017-06" db="EMBL/GenBank/DDBJ databases">
        <authorList>
            <person name="Kim H.J."/>
            <person name="Triplett B.A."/>
        </authorList>
    </citation>
    <scope>NUCLEOTIDE SEQUENCE [LARGE SCALE GENOMIC DNA]</scope>
    <source>
        <strain evidence="10">FRACA_ARgP5</strain>
    </source>
</reference>
<dbReference type="AlphaFoldDB" id="A0A2I2KNK7"/>
<feature type="domain" description="Major facilitator superfamily (MFS) profile" evidence="9">
    <location>
        <begin position="18"/>
        <end position="445"/>
    </location>
</feature>
<feature type="transmembrane region" description="Helical" evidence="8">
    <location>
        <begin position="168"/>
        <end position="192"/>
    </location>
</feature>
<evidence type="ECO:0000313" key="11">
    <source>
        <dbReference type="Proteomes" id="UP000234331"/>
    </source>
</evidence>
<comment type="subcellular location">
    <subcellularLocation>
        <location evidence="1">Cell membrane</location>
        <topology evidence="1">Multi-pass membrane protein</topology>
    </subcellularLocation>
</comment>
<keyword evidence="5 8" id="KW-1133">Transmembrane helix</keyword>
<evidence type="ECO:0000259" key="9">
    <source>
        <dbReference type="PROSITE" id="PS50850"/>
    </source>
</evidence>
<organism evidence="10 11">
    <name type="scientific">Frankia canadensis</name>
    <dbReference type="NCBI Taxonomy" id="1836972"/>
    <lineage>
        <taxon>Bacteria</taxon>
        <taxon>Bacillati</taxon>
        <taxon>Actinomycetota</taxon>
        <taxon>Actinomycetes</taxon>
        <taxon>Frankiales</taxon>
        <taxon>Frankiaceae</taxon>
        <taxon>Frankia</taxon>
    </lineage>
</organism>
<dbReference type="EMBL" id="FZMO01000090">
    <property type="protein sequence ID" value="SNQ47254.1"/>
    <property type="molecule type" value="Genomic_DNA"/>
</dbReference>
<keyword evidence="3" id="KW-1003">Cell membrane</keyword>
<proteinExistence type="predicted"/>
<dbReference type="InterPro" id="IPR020846">
    <property type="entry name" value="MFS_dom"/>
</dbReference>
<feature type="transmembrane region" description="Helical" evidence="8">
    <location>
        <begin position="84"/>
        <end position="103"/>
    </location>
</feature>
<evidence type="ECO:0000256" key="7">
    <source>
        <dbReference type="SAM" id="MobiDB-lite"/>
    </source>
</evidence>
<dbReference type="PROSITE" id="PS50850">
    <property type="entry name" value="MFS"/>
    <property type="match status" value="1"/>
</dbReference>
<feature type="transmembrane region" description="Helical" evidence="8">
    <location>
        <begin position="235"/>
        <end position="252"/>
    </location>
</feature>